<dbReference type="InterPro" id="IPR023093">
    <property type="entry name" value="ScpA-like_C"/>
</dbReference>
<reference evidence="10 11" key="1">
    <citation type="submission" date="2024-06" db="EMBL/GenBank/DDBJ databases">
        <authorList>
            <person name="Pan Q."/>
            <person name="Wen M."/>
            <person name="Jouanno E."/>
            <person name="Zahm M."/>
            <person name="Klopp C."/>
            <person name="Cabau C."/>
            <person name="Louis A."/>
            <person name="Berthelot C."/>
            <person name="Parey E."/>
            <person name="Roest Crollius H."/>
            <person name="Montfort J."/>
            <person name="Robinson-Rechavi M."/>
            <person name="Bouchez O."/>
            <person name="Lampietro C."/>
            <person name="Lopez Roques C."/>
            <person name="Donnadieu C."/>
            <person name="Postlethwait J."/>
            <person name="Bobe J."/>
            <person name="Verreycken H."/>
            <person name="Guiguen Y."/>
        </authorList>
    </citation>
    <scope>NUCLEOTIDE SEQUENCE [LARGE SCALE GENOMIC DNA]</scope>
    <source>
        <strain evidence="10">Up_M1</strain>
        <tissue evidence="10">Testis</tissue>
    </source>
</reference>
<keyword evidence="11" id="KW-1185">Reference proteome</keyword>
<feature type="compositionally biased region" description="Basic and acidic residues" evidence="7">
    <location>
        <begin position="406"/>
        <end position="415"/>
    </location>
</feature>
<feature type="compositionally biased region" description="Polar residues" evidence="7">
    <location>
        <begin position="423"/>
        <end position="448"/>
    </location>
</feature>
<dbReference type="SUPFAM" id="SSF46785">
    <property type="entry name" value="Winged helix' DNA-binding domain"/>
    <property type="match status" value="1"/>
</dbReference>
<evidence type="ECO:0000313" key="11">
    <source>
        <dbReference type="Proteomes" id="UP001557470"/>
    </source>
</evidence>
<keyword evidence="5" id="KW-0159">Chromosome partition</keyword>
<comment type="caution">
    <text evidence="10">The sequence shown here is derived from an EMBL/GenBank/DDBJ whole genome shotgun (WGS) entry which is preliminary data.</text>
</comment>
<dbReference type="Proteomes" id="UP001557470">
    <property type="component" value="Unassembled WGS sequence"/>
</dbReference>
<dbReference type="Gene3D" id="1.10.10.580">
    <property type="entry name" value="Structural maintenance of chromosome 1. Chain E"/>
    <property type="match status" value="1"/>
</dbReference>
<accession>A0ABD0Y6V3</accession>
<evidence type="ECO:0000256" key="4">
    <source>
        <dbReference type="ARBA" id="ARBA00022454"/>
    </source>
</evidence>
<keyword evidence="4" id="KW-0158">Chromosome</keyword>
<dbReference type="Pfam" id="PF04825">
    <property type="entry name" value="Rad21_Rec8_N"/>
    <property type="match status" value="1"/>
</dbReference>
<dbReference type="PANTHER" id="PTHR12585">
    <property type="entry name" value="SCC1 / RAD21 FAMILY MEMBER"/>
    <property type="match status" value="1"/>
</dbReference>
<gene>
    <name evidence="10" type="ORF">UPYG_G00007120</name>
</gene>
<evidence type="ECO:0000313" key="10">
    <source>
        <dbReference type="EMBL" id="KAL1020977.1"/>
    </source>
</evidence>
<dbReference type="GO" id="GO:0005694">
    <property type="term" value="C:chromosome"/>
    <property type="evidence" value="ECO:0007669"/>
    <property type="project" value="UniProtKB-SubCell"/>
</dbReference>
<dbReference type="EMBL" id="JAGEUA010000001">
    <property type="protein sequence ID" value="KAL1020977.1"/>
    <property type="molecule type" value="Genomic_DNA"/>
</dbReference>
<dbReference type="InterPro" id="IPR006910">
    <property type="entry name" value="Rad21_Rec8_N"/>
</dbReference>
<evidence type="ECO:0000256" key="7">
    <source>
        <dbReference type="SAM" id="MobiDB-lite"/>
    </source>
</evidence>
<organism evidence="10 11">
    <name type="scientific">Umbra pygmaea</name>
    <name type="common">Eastern mudminnow</name>
    <dbReference type="NCBI Taxonomy" id="75934"/>
    <lineage>
        <taxon>Eukaryota</taxon>
        <taxon>Metazoa</taxon>
        <taxon>Chordata</taxon>
        <taxon>Craniata</taxon>
        <taxon>Vertebrata</taxon>
        <taxon>Euteleostomi</taxon>
        <taxon>Actinopterygii</taxon>
        <taxon>Neopterygii</taxon>
        <taxon>Teleostei</taxon>
        <taxon>Protacanthopterygii</taxon>
        <taxon>Esociformes</taxon>
        <taxon>Umbridae</taxon>
        <taxon>Umbra</taxon>
    </lineage>
</organism>
<dbReference type="AlphaFoldDB" id="A0ABD0Y6V3"/>
<sequence length="565" mass="63036">MMFYTQLFTSKRGTLAKIWLAAHWERKITKAHVFECNLESTIKDIMSPQVKIGLRTSGHLLLGVVRIYFRKAKYLLADCNDAVVKIKVAFRPGQTDMPVEGLEATHKAITLIEEFTDFDSQLPDANAIGVVDHFSLNQCRTEDITLKEDFGNSFLTLEDFGDENQSYQGGLLDMSFQSLAQQGDGFGDEDAENNLLDFIASSGEQAALTDFFPDESHVFPAIFPIDVNQEAVDLDSMTKPCCSDPPDTPTTSVAEKDEFPVLNQMTLLVNEDQGFALEPVAATPTSESKKVKRRRRLLVDQSKELSNQTIRTQLADYLDLTAPMDVAPPTRQLMQWKESGGMEYLFSHLCSPVIHPHLQRLYSRNVFQGKIDRMGNTDDCEAMRGESHEVEADVSALPSDLSALHETGDSDRTGHTIELTPPNHVNDSQSDNALDSVNDLSRAENSQPELPLEESMRVHPSGAERETSSTVTRNTQSMVGSQDDFEERRMTNQAQKLLGTLKVQLSYSSIAVFSLHTLCQGRSRSQSATTFFSLLVLKKQLALDVQQSEPYADIIATPGPRFYEM</sequence>
<name>A0ABD0Y6V3_UMBPY</name>
<comment type="similarity">
    <text evidence="3">Belongs to the rad21 family.</text>
</comment>
<dbReference type="InterPro" id="IPR039781">
    <property type="entry name" value="Rad21/Rec8-like"/>
</dbReference>
<feature type="compositionally biased region" description="Basic and acidic residues" evidence="7">
    <location>
        <begin position="454"/>
        <end position="467"/>
    </location>
</feature>
<dbReference type="InterPro" id="IPR036390">
    <property type="entry name" value="WH_DNA-bd_sf"/>
</dbReference>
<comment type="subcellular location">
    <subcellularLocation>
        <location evidence="2">Chromosome</location>
    </subcellularLocation>
    <subcellularLocation>
        <location evidence="1">Nucleus</location>
    </subcellularLocation>
</comment>
<proteinExistence type="inferred from homology"/>
<feature type="compositionally biased region" description="Polar residues" evidence="7">
    <location>
        <begin position="468"/>
        <end position="480"/>
    </location>
</feature>
<dbReference type="CDD" id="cd21792">
    <property type="entry name" value="Rad21_Rec8_M_NXP1-like"/>
    <property type="match status" value="1"/>
</dbReference>
<feature type="domain" description="Rad21/Rec8-like protein C-terminal eukaryotic" evidence="8">
    <location>
        <begin position="512"/>
        <end position="562"/>
    </location>
</feature>
<dbReference type="GO" id="GO:0005634">
    <property type="term" value="C:nucleus"/>
    <property type="evidence" value="ECO:0007669"/>
    <property type="project" value="UniProtKB-SubCell"/>
</dbReference>
<dbReference type="PANTHER" id="PTHR12585:SF54">
    <property type="entry name" value="RAD21 COHESIN COMPLEX COMPONENT LIKE 1 ISOFORM X1"/>
    <property type="match status" value="1"/>
</dbReference>
<evidence type="ECO:0000256" key="5">
    <source>
        <dbReference type="ARBA" id="ARBA00022829"/>
    </source>
</evidence>
<feature type="region of interest" description="Disordered" evidence="7">
    <location>
        <begin position="403"/>
        <end position="487"/>
    </location>
</feature>
<dbReference type="InterPro" id="IPR006909">
    <property type="entry name" value="Rad21/Rec8_C_eu"/>
</dbReference>
<feature type="domain" description="Rad21/Rec8-like protein N-terminal" evidence="9">
    <location>
        <begin position="2"/>
        <end position="101"/>
    </location>
</feature>
<evidence type="ECO:0000259" key="8">
    <source>
        <dbReference type="Pfam" id="PF04824"/>
    </source>
</evidence>
<evidence type="ECO:0000256" key="3">
    <source>
        <dbReference type="ARBA" id="ARBA00009870"/>
    </source>
</evidence>
<dbReference type="InterPro" id="IPR049589">
    <property type="entry name" value="NXP1_M-like"/>
</dbReference>
<dbReference type="GO" id="GO:0007059">
    <property type="term" value="P:chromosome segregation"/>
    <property type="evidence" value="ECO:0007669"/>
    <property type="project" value="UniProtKB-KW"/>
</dbReference>
<evidence type="ECO:0000256" key="6">
    <source>
        <dbReference type="ARBA" id="ARBA00023242"/>
    </source>
</evidence>
<dbReference type="Pfam" id="PF04824">
    <property type="entry name" value="Rad21_Rec8"/>
    <property type="match status" value="1"/>
</dbReference>
<evidence type="ECO:0000256" key="2">
    <source>
        <dbReference type="ARBA" id="ARBA00004286"/>
    </source>
</evidence>
<keyword evidence="6" id="KW-0539">Nucleus</keyword>
<protein>
    <submittedName>
        <fullName evidence="10">Uncharacterized protein</fullName>
    </submittedName>
</protein>
<evidence type="ECO:0000256" key="1">
    <source>
        <dbReference type="ARBA" id="ARBA00004123"/>
    </source>
</evidence>
<evidence type="ECO:0000259" key="9">
    <source>
        <dbReference type="Pfam" id="PF04825"/>
    </source>
</evidence>